<protein>
    <submittedName>
        <fullName evidence="1">Uncharacterized protein</fullName>
    </submittedName>
</protein>
<proteinExistence type="predicted"/>
<gene>
    <name evidence="1" type="ORF">P43SY_004923</name>
</gene>
<name>A0AAD5M5C8_PYTIN</name>
<evidence type="ECO:0000313" key="2">
    <source>
        <dbReference type="Proteomes" id="UP001209570"/>
    </source>
</evidence>
<evidence type="ECO:0000313" key="1">
    <source>
        <dbReference type="EMBL" id="KAJ0405006.1"/>
    </source>
</evidence>
<dbReference type="AlphaFoldDB" id="A0AAD5M5C8"/>
<dbReference type="EMBL" id="JAKCXM010000052">
    <property type="protein sequence ID" value="KAJ0405006.1"/>
    <property type="molecule type" value="Genomic_DNA"/>
</dbReference>
<comment type="caution">
    <text evidence="1">The sequence shown here is derived from an EMBL/GenBank/DDBJ whole genome shotgun (WGS) entry which is preliminary data.</text>
</comment>
<sequence>MEHLQLAVTGAMARSRAVAQQCTIFLFESTDPPNLLVFLDTSNAMSEDVRKREISHARIQVLDLLADVMKRYGGHIAVARAHVVDTVKRCQTIARGDWSNKVRASALKVIISVLKHAATRLEASDVEPTAYTEKLFYDLKFSKTTQTAKVANVFPTAYTEKLFYDLKFSKTTQTAKGMFLEVIGHLANTFPRSVQESSSELVPWIEAELDKQFSSASPEMLFVKGLLIALSRLLQFEPERYLQADDTRRKIYTSFPEELGKNGFTWYTYKKFCMT</sequence>
<dbReference type="Proteomes" id="UP001209570">
    <property type="component" value="Unassembled WGS sequence"/>
</dbReference>
<organism evidence="1 2">
    <name type="scientific">Pythium insidiosum</name>
    <name type="common">Pythiosis disease agent</name>
    <dbReference type="NCBI Taxonomy" id="114742"/>
    <lineage>
        <taxon>Eukaryota</taxon>
        <taxon>Sar</taxon>
        <taxon>Stramenopiles</taxon>
        <taxon>Oomycota</taxon>
        <taxon>Peronosporomycetes</taxon>
        <taxon>Pythiales</taxon>
        <taxon>Pythiaceae</taxon>
        <taxon>Pythium</taxon>
    </lineage>
</organism>
<reference evidence="1" key="1">
    <citation type="submission" date="2021-12" db="EMBL/GenBank/DDBJ databases">
        <title>Prjna785345.</title>
        <authorList>
            <person name="Rujirawat T."/>
            <person name="Krajaejun T."/>
        </authorList>
    </citation>
    <scope>NUCLEOTIDE SEQUENCE</scope>
    <source>
        <strain evidence="1">Pi057C3</strain>
    </source>
</reference>
<keyword evidence="2" id="KW-1185">Reference proteome</keyword>
<accession>A0AAD5M5C8</accession>